<evidence type="ECO:0000313" key="2">
    <source>
        <dbReference type="Proteomes" id="UP000076842"/>
    </source>
</evidence>
<dbReference type="EMBL" id="KV423923">
    <property type="protein sequence ID" value="KZT61459.1"/>
    <property type="molecule type" value="Genomic_DNA"/>
</dbReference>
<dbReference type="SUPFAM" id="SSF74788">
    <property type="entry name" value="Cullin repeat-like"/>
    <property type="match status" value="1"/>
</dbReference>
<protein>
    <submittedName>
        <fullName evidence="1">Uncharacterized protein</fullName>
    </submittedName>
</protein>
<sequence length="341" mass="37306">MSADQAPGRRVVPGGPGVSFDEAWPVIKSVLDTTLRQQLLAGDEPNLGHNVSYTVFMEAYTKAHNLGSNSQAAEQKRLYSALSRYFFLLADEMLAGISAPSGEQLEFVNVYLDAYESFLKAALQLPRLFRMFDIFLKSQTDQWFAKPHRGGGAPDVPPGMKLVDPNPPVITVINGIRHVQAVPAENLVPVPIERAEIDQEILQWDTATGAGASPADDVTKLLWPPDGKPVPSGDAAADARETAQYEARKYTTLPGDVYVLLVPTILRLWRLATLKHLAGDNDGALANIIHTMNQRGLFQEHADTARKLLKCLWATGMQDHDLLGFSELVAALEAERSTVSL</sequence>
<keyword evidence="2" id="KW-1185">Reference proteome</keyword>
<accession>A0A165J725</accession>
<dbReference type="Proteomes" id="UP000076842">
    <property type="component" value="Unassembled WGS sequence"/>
</dbReference>
<dbReference type="AlphaFoldDB" id="A0A165J725"/>
<proteinExistence type="predicted"/>
<dbReference type="Gene3D" id="1.20.1310.10">
    <property type="entry name" value="Cullin Repeats"/>
    <property type="match status" value="1"/>
</dbReference>
<dbReference type="InterPro" id="IPR016159">
    <property type="entry name" value="Cullin_repeat-like_dom_sf"/>
</dbReference>
<dbReference type="InParanoid" id="A0A165J725"/>
<evidence type="ECO:0000313" key="1">
    <source>
        <dbReference type="EMBL" id="KZT61459.1"/>
    </source>
</evidence>
<dbReference type="OrthoDB" id="3363052at2759"/>
<name>A0A165J725_9BASI</name>
<reference evidence="1 2" key="1">
    <citation type="journal article" date="2016" name="Mol. Biol. Evol.">
        <title>Comparative Genomics of Early-Diverging Mushroom-Forming Fungi Provides Insights into the Origins of Lignocellulose Decay Capabilities.</title>
        <authorList>
            <person name="Nagy L.G."/>
            <person name="Riley R."/>
            <person name="Tritt A."/>
            <person name="Adam C."/>
            <person name="Daum C."/>
            <person name="Floudas D."/>
            <person name="Sun H."/>
            <person name="Yadav J.S."/>
            <person name="Pangilinan J."/>
            <person name="Larsson K.H."/>
            <person name="Matsuura K."/>
            <person name="Barry K."/>
            <person name="Labutti K."/>
            <person name="Kuo R."/>
            <person name="Ohm R.A."/>
            <person name="Bhattacharya S.S."/>
            <person name="Shirouzu T."/>
            <person name="Yoshinaga Y."/>
            <person name="Martin F.M."/>
            <person name="Grigoriev I.V."/>
            <person name="Hibbett D.S."/>
        </authorList>
    </citation>
    <scope>NUCLEOTIDE SEQUENCE [LARGE SCALE GENOMIC DNA]</scope>
    <source>
        <strain evidence="1 2">HHB12733</strain>
    </source>
</reference>
<organism evidence="1 2">
    <name type="scientific">Calocera cornea HHB12733</name>
    <dbReference type="NCBI Taxonomy" id="1353952"/>
    <lineage>
        <taxon>Eukaryota</taxon>
        <taxon>Fungi</taxon>
        <taxon>Dikarya</taxon>
        <taxon>Basidiomycota</taxon>
        <taxon>Agaricomycotina</taxon>
        <taxon>Dacrymycetes</taxon>
        <taxon>Dacrymycetales</taxon>
        <taxon>Dacrymycetaceae</taxon>
        <taxon>Calocera</taxon>
    </lineage>
</organism>
<gene>
    <name evidence="1" type="ORF">CALCODRAFT_514755</name>
</gene>